<reference evidence="2 3" key="1">
    <citation type="submission" date="2024-01" db="EMBL/GenBank/DDBJ databases">
        <title>The genomes of 5 underutilized Papilionoideae crops provide insights into root nodulation and disease resistanc.</title>
        <authorList>
            <person name="Jiang F."/>
        </authorList>
    </citation>
    <scope>NUCLEOTIDE SEQUENCE [LARGE SCALE GENOMIC DNA]</scope>
    <source>
        <strain evidence="2">DUOXIRENSHENG_FW03</strain>
        <tissue evidence="2">Leaves</tissue>
    </source>
</reference>
<evidence type="ECO:0000313" key="2">
    <source>
        <dbReference type="EMBL" id="KAK7392048.1"/>
    </source>
</evidence>
<sequence length="103" mass="11557">MTTHLLLTLWALEVNLEKRSVKERALAERTLDGVSDGGDVWGDEGGEVAREDVEGVAELRYRMLDILFQSEGYTANIFSLFTLVSSVIIFGQSALRLRFTKSF</sequence>
<gene>
    <name evidence="2" type="ORF">VNO78_20474</name>
</gene>
<dbReference type="AlphaFoldDB" id="A0AAN9XHI7"/>
<dbReference type="Proteomes" id="UP001386955">
    <property type="component" value="Unassembled WGS sequence"/>
</dbReference>
<organism evidence="2 3">
    <name type="scientific">Psophocarpus tetragonolobus</name>
    <name type="common">Winged bean</name>
    <name type="synonym">Dolichos tetragonolobus</name>
    <dbReference type="NCBI Taxonomy" id="3891"/>
    <lineage>
        <taxon>Eukaryota</taxon>
        <taxon>Viridiplantae</taxon>
        <taxon>Streptophyta</taxon>
        <taxon>Embryophyta</taxon>
        <taxon>Tracheophyta</taxon>
        <taxon>Spermatophyta</taxon>
        <taxon>Magnoliopsida</taxon>
        <taxon>eudicotyledons</taxon>
        <taxon>Gunneridae</taxon>
        <taxon>Pentapetalae</taxon>
        <taxon>rosids</taxon>
        <taxon>fabids</taxon>
        <taxon>Fabales</taxon>
        <taxon>Fabaceae</taxon>
        <taxon>Papilionoideae</taxon>
        <taxon>50 kb inversion clade</taxon>
        <taxon>NPAAA clade</taxon>
        <taxon>indigoferoid/millettioid clade</taxon>
        <taxon>Phaseoleae</taxon>
        <taxon>Psophocarpus</taxon>
    </lineage>
</organism>
<proteinExistence type="predicted"/>
<feature type="transmembrane region" description="Helical" evidence="1">
    <location>
        <begin position="73"/>
        <end position="95"/>
    </location>
</feature>
<name>A0AAN9XHI7_PSOTE</name>
<keyword evidence="1" id="KW-0472">Membrane</keyword>
<comment type="caution">
    <text evidence="2">The sequence shown here is derived from an EMBL/GenBank/DDBJ whole genome shotgun (WGS) entry which is preliminary data.</text>
</comment>
<dbReference type="EMBL" id="JAYMYS010000005">
    <property type="protein sequence ID" value="KAK7392048.1"/>
    <property type="molecule type" value="Genomic_DNA"/>
</dbReference>
<keyword evidence="1" id="KW-0812">Transmembrane</keyword>
<evidence type="ECO:0000313" key="3">
    <source>
        <dbReference type="Proteomes" id="UP001386955"/>
    </source>
</evidence>
<protein>
    <submittedName>
        <fullName evidence="2">Uncharacterized protein</fullName>
    </submittedName>
</protein>
<keyword evidence="3" id="KW-1185">Reference proteome</keyword>
<accession>A0AAN9XHI7</accession>
<keyword evidence="1" id="KW-1133">Transmembrane helix</keyword>
<evidence type="ECO:0000256" key="1">
    <source>
        <dbReference type="SAM" id="Phobius"/>
    </source>
</evidence>